<dbReference type="SUPFAM" id="SSF50249">
    <property type="entry name" value="Nucleic acid-binding proteins"/>
    <property type="match status" value="6"/>
</dbReference>
<comment type="similarity">
    <text evidence="1">Belongs to the bacterial ribosomal protein bS1 family.</text>
</comment>
<dbReference type="FunFam" id="2.40.50.140:FF:000051">
    <property type="entry name" value="RNA-binding transcriptional accessory protein"/>
    <property type="match status" value="1"/>
</dbReference>
<dbReference type="GO" id="GO:0003729">
    <property type="term" value="F:mRNA binding"/>
    <property type="evidence" value="ECO:0007669"/>
    <property type="project" value="TreeGrafter"/>
</dbReference>
<dbReference type="GO" id="GO:0006412">
    <property type="term" value="P:translation"/>
    <property type="evidence" value="ECO:0007669"/>
    <property type="project" value="TreeGrafter"/>
</dbReference>
<evidence type="ECO:0000256" key="7">
    <source>
        <dbReference type="SAM" id="Coils"/>
    </source>
</evidence>
<dbReference type="PANTHER" id="PTHR10724">
    <property type="entry name" value="30S RIBOSOMAL PROTEIN S1"/>
    <property type="match status" value="1"/>
</dbReference>
<evidence type="ECO:0000313" key="11">
    <source>
        <dbReference type="Proteomes" id="UP001195483"/>
    </source>
</evidence>
<proteinExistence type="inferred from homology"/>
<feature type="domain" description="S1 motif" evidence="9">
    <location>
        <begin position="220"/>
        <end position="288"/>
    </location>
</feature>
<dbReference type="EMBL" id="JAEAOA010000085">
    <property type="protein sequence ID" value="KAK3604825.1"/>
    <property type="molecule type" value="Genomic_DNA"/>
</dbReference>
<evidence type="ECO:0000256" key="5">
    <source>
        <dbReference type="ARBA" id="ARBA00023274"/>
    </source>
</evidence>
<feature type="domain" description="S1 motif" evidence="9">
    <location>
        <begin position="52"/>
        <end position="115"/>
    </location>
</feature>
<feature type="region of interest" description="Disordered" evidence="8">
    <location>
        <begin position="1027"/>
        <end position="1153"/>
    </location>
</feature>
<gene>
    <name evidence="10" type="ORF">CHS0354_000487</name>
</gene>
<keyword evidence="5" id="KW-0687">Ribonucleoprotein</keyword>
<organism evidence="10 11">
    <name type="scientific">Potamilus streckersoni</name>
    <dbReference type="NCBI Taxonomy" id="2493646"/>
    <lineage>
        <taxon>Eukaryota</taxon>
        <taxon>Metazoa</taxon>
        <taxon>Spiralia</taxon>
        <taxon>Lophotrochozoa</taxon>
        <taxon>Mollusca</taxon>
        <taxon>Bivalvia</taxon>
        <taxon>Autobranchia</taxon>
        <taxon>Heteroconchia</taxon>
        <taxon>Palaeoheterodonta</taxon>
        <taxon>Unionida</taxon>
        <taxon>Unionoidea</taxon>
        <taxon>Unionidae</taxon>
        <taxon>Ambleminae</taxon>
        <taxon>Lampsilini</taxon>
        <taxon>Potamilus</taxon>
    </lineage>
</organism>
<keyword evidence="3" id="KW-0694">RNA-binding</keyword>
<evidence type="ECO:0000256" key="1">
    <source>
        <dbReference type="ARBA" id="ARBA00006767"/>
    </source>
</evidence>
<evidence type="ECO:0000256" key="3">
    <source>
        <dbReference type="ARBA" id="ARBA00022884"/>
    </source>
</evidence>
<dbReference type="CDD" id="cd00164">
    <property type="entry name" value="S1_like"/>
    <property type="match status" value="1"/>
</dbReference>
<dbReference type="CDD" id="cd04465">
    <property type="entry name" value="S1_RPS1_repeat_ec2_hs2"/>
    <property type="match status" value="1"/>
</dbReference>
<evidence type="ECO:0000259" key="9">
    <source>
        <dbReference type="PROSITE" id="PS50126"/>
    </source>
</evidence>
<feature type="domain" description="S1 motif" evidence="9">
    <location>
        <begin position="479"/>
        <end position="548"/>
    </location>
</feature>
<evidence type="ECO:0000256" key="4">
    <source>
        <dbReference type="ARBA" id="ARBA00022980"/>
    </source>
</evidence>
<dbReference type="Proteomes" id="UP001195483">
    <property type="component" value="Unassembled WGS sequence"/>
</dbReference>
<reference evidence="10" key="3">
    <citation type="submission" date="2023-05" db="EMBL/GenBank/DDBJ databases">
        <authorList>
            <person name="Smith C.H."/>
        </authorList>
    </citation>
    <scope>NUCLEOTIDE SEQUENCE</scope>
    <source>
        <strain evidence="10">CHS0354</strain>
        <tissue evidence="10">Mantle</tissue>
    </source>
</reference>
<feature type="compositionally biased region" description="Low complexity" evidence="8">
    <location>
        <begin position="1037"/>
        <end position="1047"/>
    </location>
</feature>
<dbReference type="CDD" id="cd05688">
    <property type="entry name" value="S1_RPS1_repeat_ec3"/>
    <property type="match status" value="1"/>
</dbReference>
<reference evidence="10" key="2">
    <citation type="journal article" date="2021" name="Genome Biol. Evol.">
        <title>Developing a high-quality reference genome for a parasitic bivalve with doubly uniparental inheritance (Bivalvia: Unionida).</title>
        <authorList>
            <person name="Smith C.H."/>
        </authorList>
    </citation>
    <scope>NUCLEOTIDE SEQUENCE</scope>
    <source>
        <strain evidence="10">CHS0354</strain>
        <tissue evidence="10">Mantle</tissue>
    </source>
</reference>
<comment type="function">
    <text evidence="6">Associates with the EF-Tu.GDP complex and induces the exchange of GDP to GTP. It remains bound to the aminoacyl-tRNA.EF-Tu.GTP complex up to the GTP hydrolysis stage on the ribosome.</text>
</comment>
<keyword evidence="11" id="KW-1185">Reference proteome</keyword>
<keyword evidence="2" id="KW-0677">Repeat</keyword>
<evidence type="ECO:0000313" key="10">
    <source>
        <dbReference type="EMBL" id="KAK3604825.1"/>
    </source>
</evidence>
<feature type="compositionally biased region" description="Polar residues" evidence="8">
    <location>
        <begin position="1074"/>
        <end position="1083"/>
    </location>
</feature>
<accession>A0AAE0T7R2</accession>
<protein>
    <recommendedName>
        <fullName evidence="9">S1 motif domain-containing protein</fullName>
    </recommendedName>
</protein>
<dbReference type="InterPro" id="IPR003029">
    <property type="entry name" value="S1_domain"/>
</dbReference>
<dbReference type="InterPro" id="IPR035104">
    <property type="entry name" value="Ribosomal_protein_S1-like"/>
</dbReference>
<keyword evidence="7" id="KW-0175">Coiled coil</keyword>
<feature type="domain" description="S1 motif" evidence="9">
    <location>
        <begin position="392"/>
        <end position="462"/>
    </location>
</feature>
<dbReference type="AlphaFoldDB" id="A0AAE0T7R2"/>
<dbReference type="PROSITE" id="PS50126">
    <property type="entry name" value="S1"/>
    <property type="match status" value="6"/>
</dbReference>
<comment type="caution">
    <text evidence="10">The sequence shown here is derived from an EMBL/GenBank/DDBJ whole genome shotgun (WGS) entry which is preliminary data.</text>
</comment>
<feature type="domain" description="S1 motif" evidence="9">
    <location>
        <begin position="133"/>
        <end position="199"/>
    </location>
</feature>
<name>A0AAE0T7R2_9BIVA</name>
<evidence type="ECO:0000256" key="6">
    <source>
        <dbReference type="ARBA" id="ARBA00025453"/>
    </source>
</evidence>
<dbReference type="Gene3D" id="2.40.50.140">
    <property type="entry name" value="Nucleic acid-binding proteins"/>
    <property type="match status" value="6"/>
</dbReference>
<keyword evidence="4" id="KW-0689">Ribosomal protein</keyword>
<feature type="compositionally biased region" description="Basic and acidic residues" evidence="8">
    <location>
        <begin position="1138"/>
        <end position="1153"/>
    </location>
</feature>
<dbReference type="SMART" id="SM00316">
    <property type="entry name" value="S1"/>
    <property type="match status" value="6"/>
</dbReference>
<dbReference type="InterPro" id="IPR050437">
    <property type="entry name" value="Ribos_protein_bS1-like"/>
</dbReference>
<dbReference type="GO" id="GO:0022627">
    <property type="term" value="C:cytosolic small ribosomal subunit"/>
    <property type="evidence" value="ECO:0007669"/>
    <property type="project" value="TreeGrafter"/>
</dbReference>
<dbReference type="InterPro" id="IPR012340">
    <property type="entry name" value="NA-bd_OB-fold"/>
</dbReference>
<feature type="domain" description="S1 motif" evidence="9">
    <location>
        <begin position="305"/>
        <end position="375"/>
    </location>
</feature>
<evidence type="ECO:0000256" key="2">
    <source>
        <dbReference type="ARBA" id="ARBA00022737"/>
    </source>
</evidence>
<dbReference type="PANTHER" id="PTHR10724:SF7">
    <property type="entry name" value="SMALL RIBOSOMAL SUBUNIT PROTEIN BS1C"/>
    <property type="match status" value="1"/>
</dbReference>
<evidence type="ECO:0000256" key="8">
    <source>
        <dbReference type="SAM" id="MobiDB-lite"/>
    </source>
</evidence>
<dbReference type="PRINTS" id="PR00681">
    <property type="entry name" value="RIBOSOMALS1"/>
</dbReference>
<dbReference type="GO" id="GO:0003735">
    <property type="term" value="F:structural constituent of ribosome"/>
    <property type="evidence" value="ECO:0007669"/>
    <property type="project" value="TreeGrafter"/>
</dbReference>
<sequence length="1153" mass="128897">MEKNVRYESERNEEGKGVPAKFVSKFYADYPEDELKEYEVLYSNTLETKNEGEIVSGRVVKITDKDVIIDIGLKSEGSVSISDFLENEVPKVGDTVDVFLELTEDKQGQVVLSKRKADAMKVWEMLYDSLTTQRLVQGKITSRVKGGMKVNVGGIEAFLPGSQIDVRPIRDFDALVGQRMDFRVLKINSLTQNVIVSHKVLVEEEYKKRRDDILAGVQVGMVLEGVVKNITDFGVFVDLGGLDGLVHITDIAWGRVNHPSEVVKIDDVIQVAVIGYDQEKQRVSLGMKQLSSHPWQDIETKYPIGTIAKAKVLSVADYGVFLELEKGIEGLVHISEVTWIQQVRHAVSAIRPGDFVDCVVLNIDKDAMKLSLSIRQATSDPWKGMEERHPVGSVRKGVVRNLTEFGAFVELEEGIDGLVHISDLSWTRKTRHPGEILKPDMEVEVKVLKVDVENRKISLGVKQMQSDPWVNFDSIFGVGVETKGVISQILEKGVIVTLDHGVDGFVPKTHLLQGGVKNINVSFKRGDQLPLKVIEFDKENRRVILSALAYFKDKSKEEIEEYMKAHPREKQLLREEIKDAQDVYAQYYQTSGGRLIHVQEALNPRGGTTNLSITGDVYVKPNGYEAGYDGINSQQGQVPHISARVFVNFDWSVIDYLTFGVGATLYNTIYHYQQNALVQKDEARISNFLENLLFTVKVASIPYANNYAYFGVMGTVSIPISPQGSYNSYGNPYSAGGFEVGVYVLNTVYFDNFFPRESFSASVNLGFYQYFDQGRDLSNYSVNSLISTNSNSSSFNYSVGLSLPASILRFYAEFWGWMFIAQPPIYAYTRENIAIITAGMQFRLVEFFSMDISFDYQVAGTSDDTRYSDVDQISAERSKIFRRPQLEPSNYTPWRVNFGLNLIISGSYSLTQFLSRQPPPVDFTSESRDAKVVLKRIEDVSLDKLTVSERINELRKRRQDIERNLQILKQILREDVSAAKPASELQNVQGDGGVVQQPTDSASNVQSTPGQEATVPVVETQALPSDPVITNEDVSGTKKTTVTTTTRTVRKVKEQGSGEQQTTGIVPEVEAQPVRTQDQNTGVLVQPQGAIGNVPTTGVTESDPTKVVPSEGEDASTETRKRRKRRTRRDGSGEEPQSTERDAQDSNEEEITK</sequence>
<dbReference type="CDD" id="cd05687">
    <property type="entry name" value="S1_RPS1_repeat_ec1_hs1"/>
    <property type="match status" value="1"/>
</dbReference>
<dbReference type="FunFam" id="2.40.50.140:FF:000011">
    <property type="entry name" value="30S ribosomal protein S1"/>
    <property type="match status" value="1"/>
</dbReference>
<dbReference type="Pfam" id="PF00575">
    <property type="entry name" value="S1"/>
    <property type="match status" value="6"/>
</dbReference>
<dbReference type="NCBIfam" id="NF004953">
    <property type="entry name" value="PRK06299.1-3"/>
    <property type="match status" value="1"/>
</dbReference>
<feature type="coiled-coil region" evidence="7">
    <location>
        <begin position="944"/>
        <end position="971"/>
    </location>
</feature>
<reference evidence="10" key="1">
    <citation type="journal article" date="2021" name="Genome Biol. Evol.">
        <title>A High-Quality Reference Genome for a Parasitic Bivalve with Doubly Uniparental Inheritance (Bivalvia: Unionida).</title>
        <authorList>
            <person name="Smith C.H."/>
        </authorList>
    </citation>
    <scope>NUCLEOTIDE SEQUENCE</scope>
    <source>
        <strain evidence="10">CHS0354</strain>
    </source>
</reference>